<feature type="region of interest" description="Disordered" evidence="2">
    <location>
        <begin position="1"/>
        <end position="94"/>
    </location>
</feature>
<name>A0A4S8IG91_MUSBA</name>
<dbReference type="EMBL" id="PYDT01000010">
    <property type="protein sequence ID" value="THU47298.1"/>
    <property type="molecule type" value="Genomic_DNA"/>
</dbReference>
<feature type="compositionally biased region" description="Basic residues" evidence="2">
    <location>
        <begin position="52"/>
        <end position="61"/>
    </location>
</feature>
<evidence type="ECO:0000313" key="4">
    <source>
        <dbReference type="EMBL" id="THU47298.1"/>
    </source>
</evidence>
<accession>A0A4S8IG91</accession>
<keyword evidence="5" id="KW-1185">Reference proteome</keyword>
<comment type="similarity">
    <text evidence="1">Belongs to the NKAP family.</text>
</comment>
<feature type="compositionally biased region" description="Basic and acidic residues" evidence="2">
    <location>
        <begin position="76"/>
        <end position="94"/>
    </location>
</feature>
<evidence type="ECO:0000256" key="1">
    <source>
        <dbReference type="ARBA" id="ARBA00009313"/>
    </source>
</evidence>
<evidence type="ECO:0000256" key="2">
    <source>
        <dbReference type="SAM" id="MobiDB-lite"/>
    </source>
</evidence>
<dbReference type="InterPro" id="IPR040466">
    <property type="entry name" value="NKAP"/>
</dbReference>
<dbReference type="STRING" id="52838.A0A4S8IG91"/>
<dbReference type="PANTHER" id="PTHR13087">
    <property type="entry name" value="NF-KAPPA B ACTIVATING PROTEIN"/>
    <property type="match status" value="1"/>
</dbReference>
<organism evidence="4 5">
    <name type="scientific">Musa balbisiana</name>
    <name type="common">Banana</name>
    <dbReference type="NCBI Taxonomy" id="52838"/>
    <lineage>
        <taxon>Eukaryota</taxon>
        <taxon>Viridiplantae</taxon>
        <taxon>Streptophyta</taxon>
        <taxon>Embryophyta</taxon>
        <taxon>Tracheophyta</taxon>
        <taxon>Spermatophyta</taxon>
        <taxon>Magnoliopsida</taxon>
        <taxon>Liliopsida</taxon>
        <taxon>Zingiberales</taxon>
        <taxon>Musaceae</taxon>
        <taxon>Musa</taxon>
    </lineage>
</organism>
<dbReference type="Pfam" id="PF06047">
    <property type="entry name" value="Nkap_C"/>
    <property type="match status" value="1"/>
</dbReference>
<evidence type="ECO:0000259" key="3">
    <source>
        <dbReference type="Pfam" id="PF06047"/>
    </source>
</evidence>
<sequence>MYSHSDDGKKRRRRKSGTRRTKSKKSERSNRRKRTKSRATSSDDSEEDQGKALRKSKKRSKKSDTPSDSEADDGPADAKKPEVDPEALKFKEMIESQKKLALDNEPFVGPAPLPRAEGHISYGGALRPGEGDAIAQYVQQGKRIPRRGEVGLSAEEIQKFEDLGYVMSGSRHQRMNAIRIRKENQVYSAEDKRALAMFNYEEKAKREHKVMADLQRLVQRHIGQDMGPTHDPFAPKTSDAADD</sequence>
<comment type="caution">
    <text evidence="4">The sequence shown here is derived from an EMBL/GenBank/DDBJ whole genome shotgun (WGS) entry which is preliminary data.</text>
</comment>
<reference evidence="4 5" key="1">
    <citation type="journal article" date="2019" name="Nat. Plants">
        <title>Genome sequencing of Musa balbisiana reveals subgenome evolution and function divergence in polyploid bananas.</title>
        <authorList>
            <person name="Yao X."/>
        </authorList>
    </citation>
    <scope>NUCLEOTIDE SEQUENCE [LARGE SCALE GENOMIC DNA]</scope>
    <source>
        <strain evidence="5">cv. DH-PKW</strain>
        <tissue evidence="4">Leaves</tissue>
    </source>
</reference>
<evidence type="ECO:0000313" key="5">
    <source>
        <dbReference type="Proteomes" id="UP000317650"/>
    </source>
</evidence>
<dbReference type="GO" id="GO:0005634">
    <property type="term" value="C:nucleus"/>
    <property type="evidence" value="ECO:0007669"/>
    <property type="project" value="TreeGrafter"/>
</dbReference>
<protein>
    <recommendedName>
        <fullName evidence="3">NF-kappa-B-activating protein C-terminal domain-containing protein</fullName>
    </recommendedName>
</protein>
<dbReference type="GO" id="GO:0003682">
    <property type="term" value="F:chromatin binding"/>
    <property type="evidence" value="ECO:0007669"/>
    <property type="project" value="InterPro"/>
</dbReference>
<dbReference type="PANTHER" id="PTHR13087:SF0">
    <property type="entry name" value="NFKB ACTIVATING PROTEIN LIKE"/>
    <property type="match status" value="1"/>
</dbReference>
<dbReference type="InterPro" id="IPR009269">
    <property type="entry name" value="NKAP_C"/>
</dbReference>
<feature type="region of interest" description="Disordered" evidence="2">
    <location>
        <begin position="223"/>
        <end position="243"/>
    </location>
</feature>
<dbReference type="AlphaFoldDB" id="A0A4S8IG91"/>
<proteinExistence type="inferred from homology"/>
<feature type="compositionally biased region" description="Basic residues" evidence="2">
    <location>
        <begin position="10"/>
        <end position="23"/>
    </location>
</feature>
<dbReference type="Proteomes" id="UP000317650">
    <property type="component" value="Chromosome 9"/>
</dbReference>
<dbReference type="GO" id="GO:0010468">
    <property type="term" value="P:regulation of gene expression"/>
    <property type="evidence" value="ECO:0007669"/>
    <property type="project" value="TreeGrafter"/>
</dbReference>
<feature type="domain" description="NF-kappa-B-activating protein C-terminal" evidence="3">
    <location>
        <begin position="121"/>
        <end position="219"/>
    </location>
</feature>
<gene>
    <name evidence="4" type="ORF">C4D60_Mb09t14030</name>
</gene>